<organism evidence="2 3">
    <name type="scientific">Faucicola atlantae</name>
    <dbReference type="NCBI Taxonomy" id="34059"/>
    <lineage>
        <taxon>Bacteria</taxon>
        <taxon>Pseudomonadati</taxon>
        <taxon>Pseudomonadota</taxon>
        <taxon>Gammaproteobacteria</taxon>
        <taxon>Moraxellales</taxon>
        <taxon>Moraxellaceae</taxon>
        <taxon>Faucicola</taxon>
    </lineage>
</organism>
<dbReference type="EMBL" id="LZMZ01000051">
    <property type="protein sequence ID" value="OBX73769.1"/>
    <property type="molecule type" value="Genomic_DNA"/>
</dbReference>
<dbReference type="InterPro" id="IPR007731">
    <property type="entry name" value="DUF669"/>
</dbReference>
<proteinExistence type="predicted"/>
<accession>A0A1B8Q957</accession>
<dbReference type="AlphaFoldDB" id="A0A1B8Q957"/>
<evidence type="ECO:0000256" key="1">
    <source>
        <dbReference type="SAM" id="MobiDB-lite"/>
    </source>
</evidence>
<dbReference type="Proteomes" id="UP000092508">
    <property type="component" value="Unassembled WGS sequence"/>
</dbReference>
<evidence type="ECO:0008006" key="4">
    <source>
        <dbReference type="Google" id="ProtNLM"/>
    </source>
</evidence>
<evidence type="ECO:0000313" key="2">
    <source>
        <dbReference type="EMBL" id="OBX73769.1"/>
    </source>
</evidence>
<dbReference type="STRING" id="34059.A9308_00745"/>
<feature type="region of interest" description="Disordered" evidence="1">
    <location>
        <begin position="142"/>
        <end position="169"/>
    </location>
</feature>
<evidence type="ECO:0000313" key="3">
    <source>
        <dbReference type="Proteomes" id="UP000092508"/>
    </source>
</evidence>
<name>A0A1B8Q957_9GAMM</name>
<protein>
    <recommendedName>
        <fullName evidence="4">DUF669 domain-containing protein</fullName>
    </recommendedName>
</protein>
<feature type="compositionally biased region" description="Low complexity" evidence="1">
    <location>
        <begin position="148"/>
        <end position="160"/>
    </location>
</feature>
<gene>
    <name evidence="2" type="ORF">A9308_00745</name>
</gene>
<dbReference type="OrthoDB" id="5220at2"/>
<dbReference type="Pfam" id="PF05037">
    <property type="entry name" value="DUF669"/>
    <property type="match status" value="1"/>
</dbReference>
<reference evidence="2 3" key="1">
    <citation type="submission" date="2016-06" db="EMBL/GenBank/DDBJ databases">
        <title>Draft genome of Moraxella atlantae CCUG 66109.</title>
        <authorList>
            <person name="Salva-Serra F."/>
            <person name="Engstrom-Jakobsson H."/>
            <person name="Thorell K."/>
            <person name="Gonzales-Siles L."/>
            <person name="Karlsson R."/>
            <person name="Boulund F."/>
            <person name="Engstrand L."/>
            <person name="Kristiansson E."/>
            <person name="Moore E."/>
        </authorList>
    </citation>
    <scope>NUCLEOTIDE SEQUENCE [LARGE SCALE GENOMIC DNA]</scope>
    <source>
        <strain evidence="2 3">CCUG 66109</strain>
    </source>
</reference>
<dbReference type="RefSeq" id="WP_067238593.1">
    <property type="nucleotide sequence ID" value="NZ_LZMZ01000051.1"/>
</dbReference>
<comment type="caution">
    <text evidence="2">The sequence shown here is derived from an EMBL/GenBank/DDBJ whole genome shotgun (WGS) entry which is preliminary data.</text>
</comment>
<sequence>MALLDLSFNQAEIQEAQKGGQFELIPPGNYVAEINRSEVKQTKDGRGSYLSLGFKILDGEFSGRLVFQNITLQNANPQASQIGRQQLAQLAGACNMQQIHDTEQLHGIPMQIRVAIRKDKSGQYDDQNEIKKFAALSNAGYQQPTFSAPMQPQAPQQQRANPWERGVGA</sequence>